<dbReference type="SUPFAM" id="SSF52540">
    <property type="entry name" value="P-loop containing nucleoside triphosphate hydrolases"/>
    <property type="match status" value="1"/>
</dbReference>
<evidence type="ECO:0000256" key="2">
    <source>
        <dbReference type="ARBA" id="ARBA00022801"/>
    </source>
</evidence>
<dbReference type="InterPro" id="IPR027417">
    <property type="entry name" value="P-loop_NTPase"/>
</dbReference>
<dbReference type="AlphaFoldDB" id="A0AAE0EWE7"/>
<keyword evidence="7" id="KW-1185">Reference proteome</keyword>
<feature type="domain" description="SF3 helicase" evidence="5">
    <location>
        <begin position="301"/>
        <end position="487"/>
    </location>
</feature>
<dbReference type="GO" id="GO:0005524">
    <property type="term" value="F:ATP binding"/>
    <property type="evidence" value="ECO:0007669"/>
    <property type="project" value="UniProtKB-KW"/>
</dbReference>
<dbReference type="PROSITE" id="PS51206">
    <property type="entry name" value="SF3_HELICASE_1"/>
    <property type="match status" value="1"/>
</dbReference>
<name>A0AAE0EWE7_9CHLO</name>
<evidence type="ECO:0000313" key="7">
    <source>
        <dbReference type="Proteomes" id="UP001190700"/>
    </source>
</evidence>
<dbReference type="PANTHER" id="PTHR35372">
    <property type="entry name" value="ATP BINDING PROTEIN-RELATED"/>
    <property type="match status" value="1"/>
</dbReference>
<keyword evidence="3" id="KW-0067">ATP-binding</keyword>
<evidence type="ECO:0000313" key="6">
    <source>
        <dbReference type="EMBL" id="KAK3242572.1"/>
    </source>
</evidence>
<keyword evidence="2" id="KW-0378">Hydrolase</keyword>
<dbReference type="Pfam" id="PF19263">
    <property type="entry name" value="DUF5906"/>
    <property type="match status" value="1"/>
</dbReference>
<dbReference type="GO" id="GO:0016787">
    <property type="term" value="F:hydrolase activity"/>
    <property type="evidence" value="ECO:0007669"/>
    <property type="project" value="UniProtKB-KW"/>
</dbReference>
<proteinExistence type="predicted"/>
<feature type="region of interest" description="Disordered" evidence="4">
    <location>
        <begin position="651"/>
        <end position="714"/>
    </location>
</feature>
<gene>
    <name evidence="6" type="ORF">CYMTET_47731</name>
</gene>
<dbReference type="InterPro" id="IPR045455">
    <property type="entry name" value="NrS-1_pol-like_helicase"/>
</dbReference>
<keyword evidence="1" id="KW-0547">Nucleotide-binding</keyword>
<sequence length="714" mass="81758">MSLSKIKGFDGHVKTRLAAQVASDFADVVKAVHRENDHAPETRLEDVTTALVRAIVEPTQHLDIGIYLFYITNRIYRYGFDEAQGAYSMYRYNGARWISSGAHENFECESQEFIVEILQQVYVKWNEYASGEGMLKWIRETCRLRGVQPKNVSRDERKGVRRFIRDAVAEFDKVKTLYHNIAKEGGFGVRECILVRLLVTVAVSQFVREACRIDCEQVVAGVSQALRSCEKRLKSSISCENNGILSPVNFFNALDEQDFLIGFENGVYNLNESKFYETHSVPRSYMVSMSVGFDFVRINDEMRDYMQEIKSFVYERIFPEECTRRQIEAVVGSLLSIGNPMKKLVLLLGDGDNGKSAFVSRLLKSTLGDYFGTIPVQVLTERKEGADGCNPSLSANRKRRCLVLNEGDKRMRLNSGMTKTLTGNDEIQFRNLYKQPISARFHATLIYLSNVAPELESGQALRNRSYPVDCISTFDANVTRDDPQKKIYRRLSDTDFAYRCTRWRMAHMHMAIEWWTRLRLRNFVLPPVPLASTANRMLDERSEDGVFKRWLLDNYESIRNPPSDVKNALQIKDIRLKYNAQVSDPTRRFVSDAECKRCVRAVSDLRVKDQQRVCKSNIRNFVYARHLGEPSDSPFEEERVCLPGNRERSELVGASEGLERERSPEVDEKVQGTPILEKHAATDDLIESSECGSTRERRKGEDHVASVTSAREEA</sequence>
<feature type="compositionally biased region" description="Basic and acidic residues" evidence="4">
    <location>
        <begin position="657"/>
        <end position="682"/>
    </location>
</feature>
<accession>A0AAE0EWE7</accession>
<dbReference type="Gene3D" id="3.40.50.300">
    <property type="entry name" value="P-loop containing nucleotide triphosphate hydrolases"/>
    <property type="match status" value="1"/>
</dbReference>
<feature type="compositionally biased region" description="Basic and acidic residues" evidence="4">
    <location>
        <begin position="693"/>
        <end position="714"/>
    </location>
</feature>
<protein>
    <recommendedName>
        <fullName evidence="5">SF3 helicase domain-containing protein</fullName>
    </recommendedName>
</protein>
<organism evidence="6 7">
    <name type="scientific">Cymbomonas tetramitiformis</name>
    <dbReference type="NCBI Taxonomy" id="36881"/>
    <lineage>
        <taxon>Eukaryota</taxon>
        <taxon>Viridiplantae</taxon>
        <taxon>Chlorophyta</taxon>
        <taxon>Pyramimonadophyceae</taxon>
        <taxon>Pyramimonadales</taxon>
        <taxon>Pyramimonadaceae</taxon>
        <taxon>Cymbomonas</taxon>
    </lineage>
</organism>
<dbReference type="EMBL" id="LGRX02033150">
    <property type="protein sequence ID" value="KAK3242572.1"/>
    <property type="molecule type" value="Genomic_DNA"/>
</dbReference>
<comment type="caution">
    <text evidence="6">The sequence shown here is derived from an EMBL/GenBank/DDBJ whole genome shotgun (WGS) entry which is preliminary data.</text>
</comment>
<evidence type="ECO:0000256" key="4">
    <source>
        <dbReference type="SAM" id="MobiDB-lite"/>
    </source>
</evidence>
<evidence type="ECO:0000256" key="3">
    <source>
        <dbReference type="ARBA" id="ARBA00022840"/>
    </source>
</evidence>
<dbReference type="InterPro" id="IPR014015">
    <property type="entry name" value="Helicase_SF3_DNA-vir"/>
</dbReference>
<dbReference type="InterPro" id="IPR051620">
    <property type="entry name" value="ORF904-like_C"/>
</dbReference>
<dbReference type="PANTHER" id="PTHR35372:SF2">
    <property type="entry name" value="SF3 HELICASE DOMAIN-CONTAINING PROTEIN"/>
    <property type="match status" value="1"/>
</dbReference>
<reference evidence="6 7" key="1">
    <citation type="journal article" date="2015" name="Genome Biol. Evol.">
        <title>Comparative Genomics of a Bacterivorous Green Alga Reveals Evolutionary Causalities and Consequences of Phago-Mixotrophic Mode of Nutrition.</title>
        <authorList>
            <person name="Burns J.A."/>
            <person name="Paasch A."/>
            <person name="Narechania A."/>
            <person name="Kim E."/>
        </authorList>
    </citation>
    <scope>NUCLEOTIDE SEQUENCE [LARGE SCALE GENOMIC DNA]</scope>
    <source>
        <strain evidence="6 7">PLY_AMNH</strain>
    </source>
</reference>
<dbReference type="Proteomes" id="UP001190700">
    <property type="component" value="Unassembled WGS sequence"/>
</dbReference>
<evidence type="ECO:0000256" key="1">
    <source>
        <dbReference type="ARBA" id="ARBA00022741"/>
    </source>
</evidence>
<evidence type="ECO:0000259" key="5">
    <source>
        <dbReference type="PROSITE" id="PS51206"/>
    </source>
</evidence>